<dbReference type="Pfam" id="PF25990">
    <property type="entry name" value="Beta-barrel_YknX"/>
    <property type="match status" value="1"/>
</dbReference>
<evidence type="ECO:0000313" key="7">
    <source>
        <dbReference type="Proteomes" id="UP000214880"/>
    </source>
</evidence>
<keyword evidence="7" id="KW-1185">Reference proteome</keyword>
<keyword evidence="2 3" id="KW-0175">Coiled coil</keyword>
<dbReference type="Proteomes" id="UP000214880">
    <property type="component" value="Unassembled WGS sequence"/>
</dbReference>
<dbReference type="Gene3D" id="2.40.30.170">
    <property type="match status" value="1"/>
</dbReference>
<dbReference type="STRING" id="146817.SAMN04488502_1011176"/>
<dbReference type="EMBL" id="FNHB01000001">
    <property type="protein sequence ID" value="SDL91873.1"/>
    <property type="molecule type" value="Genomic_DNA"/>
</dbReference>
<reference evidence="6 7" key="1">
    <citation type="submission" date="2016-10" db="EMBL/GenBank/DDBJ databases">
        <authorList>
            <person name="de Groot N.N."/>
        </authorList>
    </citation>
    <scope>NUCLEOTIDE SEQUENCE [LARGE SCALE GENOMIC DNA]</scope>
    <source>
        <strain evidence="6 7">DSM 1736</strain>
    </source>
</reference>
<dbReference type="OrthoDB" id="9778236at2"/>
<name>A0A1G9NZZ7_9FIRM</name>
<evidence type="ECO:0000313" key="6">
    <source>
        <dbReference type="EMBL" id="SDL91873.1"/>
    </source>
</evidence>
<dbReference type="Pfam" id="PF25881">
    <property type="entry name" value="HH_YBHG"/>
    <property type="match status" value="1"/>
</dbReference>
<proteinExistence type="predicted"/>
<feature type="domain" description="YbhG-like alpha-helical hairpin" evidence="4">
    <location>
        <begin position="79"/>
        <end position="199"/>
    </location>
</feature>
<sequence length="328" mass="35685">MKNQAGLKKIMGIGIVLLVLAGVSGYKLYLPGEKGITATGTVEVTLADIVPKTNGYMSELSIQAGDTVQAGQVIARISRKDLKAQLLADEAALHRAELQLADYEKGARAQEIEQAKAEMASAQATYHKAKNDLKRYLVLFQDHAISAQQLDAVQASYDVAENSMLAAQSRKSLVVEGTRPDIIEAQRAEVERLRAVIDVTRSDLADTVVSSPMNGVVLTKNFENGEYLSVGSAVATIGDLSDCWVKVYVSSEQLGRIQLNQPVDVHIDAYSDRTFAGTIKEISQNAEFTPRQSITQRERANLVFYVKVKLDNSDGVFKPGMPADVVIQ</sequence>
<evidence type="ECO:0000256" key="2">
    <source>
        <dbReference type="ARBA" id="ARBA00023054"/>
    </source>
</evidence>
<evidence type="ECO:0000259" key="5">
    <source>
        <dbReference type="Pfam" id="PF25990"/>
    </source>
</evidence>
<gene>
    <name evidence="6" type="ORF">SAMN04488502_1011176</name>
</gene>
<dbReference type="RefSeq" id="WP_092069502.1">
    <property type="nucleotide sequence ID" value="NZ_FNHB01000001.1"/>
</dbReference>
<accession>A0A1G9NZZ7</accession>
<dbReference type="InterPro" id="IPR059052">
    <property type="entry name" value="HH_YbhG-like"/>
</dbReference>
<organism evidence="6 7">
    <name type="scientific">Dendrosporobacter quercicolus</name>
    <dbReference type="NCBI Taxonomy" id="146817"/>
    <lineage>
        <taxon>Bacteria</taxon>
        <taxon>Bacillati</taxon>
        <taxon>Bacillota</taxon>
        <taxon>Negativicutes</taxon>
        <taxon>Selenomonadales</taxon>
        <taxon>Sporomusaceae</taxon>
        <taxon>Dendrosporobacter</taxon>
    </lineage>
</organism>
<dbReference type="Gene3D" id="2.40.50.100">
    <property type="match status" value="1"/>
</dbReference>
<evidence type="ECO:0000256" key="3">
    <source>
        <dbReference type="SAM" id="Coils"/>
    </source>
</evidence>
<dbReference type="InterPro" id="IPR058636">
    <property type="entry name" value="Beta-barrel_YknX"/>
</dbReference>
<comment type="subcellular location">
    <subcellularLocation>
        <location evidence="1">Cell envelope</location>
    </subcellularLocation>
</comment>
<dbReference type="SUPFAM" id="SSF111369">
    <property type="entry name" value="HlyD-like secretion proteins"/>
    <property type="match status" value="3"/>
</dbReference>
<dbReference type="GO" id="GO:0030313">
    <property type="term" value="C:cell envelope"/>
    <property type="evidence" value="ECO:0007669"/>
    <property type="project" value="UniProtKB-SubCell"/>
</dbReference>
<dbReference type="PANTHER" id="PTHR32347">
    <property type="entry name" value="EFFLUX SYSTEM COMPONENT YKNX-RELATED"/>
    <property type="match status" value="1"/>
</dbReference>
<feature type="coiled-coil region" evidence="3">
    <location>
        <begin position="79"/>
        <end position="132"/>
    </location>
</feature>
<feature type="domain" description="YknX-like beta-barrel" evidence="5">
    <location>
        <begin position="248"/>
        <end position="325"/>
    </location>
</feature>
<evidence type="ECO:0000259" key="4">
    <source>
        <dbReference type="Pfam" id="PF25881"/>
    </source>
</evidence>
<dbReference type="InterPro" id="IPR050465">
    <property type="entry name" value="UPF0194_transport"/>
</dbReference>
<protein>
    <submittedName>
        <fullName evidence="6">HlyD family secretion protein</fullName>
    </submittedName>
</protein>
<dbReference type="Gene3D" id="1.10.287.470">
    <property type="entry name" value="Helix hairpin bin"/>
    <property type="match status" value="2"/>
</dbReference>
<evidence type="ECO:0000256" key="1">
    <source>
        <dbReference type="ARBA" id="ARBA00004196"/>
    </source>
</evidence>
<dbReference type="AlphaFoldDB" id="A0A1G9NZZ7"/>